<protein>
    <recommendedName>
        <fullName evidence="3">HNH endonuclease</fullName>
    </recommendedName>
</protein>
<accession>A0ABW0ZK47</accession>
<name>A0ABW0ZK47_9ACTN</name>
<evidence type="ECO:0008006" key="3">
    <source>
        <dbReference type="Google" id="ProtNLM"/>
    </source>
</evidence>
<dbReference type="EMBL" id="JBHSNS010000015">
    <property type="protein sequence ID" value="MFC5731390.1"/>
    <property type="molecule type" value="Genomic_DNA"/>
</dbReference>
<organism evidence="1 2">
    <name type="scientific">Nocardioides vastitatis</name>
    <dbReference type="NCBI Taxonomy" id="2568655"/>
    <lineage>
        <taxon>Bacteria</taxon>
        <taxon>Bacillati</taxon>
        <taxon>Actinomycetota</taxon>
        <taxon>Actinomycetes</taxon>
        <taxon>Propionibacteriales</taxon>
        <taxon>Nocardioidaceae</taxon>
        <taxon>Nocardioides</taxon>
    </lineage>
</organism>
<dbReference type="RefSeq" id="WP_136436500.1">
    <property type="nucleotide sequence ID" value="NZ_JBHSNS010000015.1"/>
</dbReference>
<dbReference type="Proteomes" id="UP001596072">
    <property type="component" value="Unassembled WGS sequence"/>
</dbReference>
<proteinExistence type="predicted"/>
<evidence type="ECO:0000313" key="1">
    <source>
        <dbReference type="EMBL" id="MFC5731390.1"/>
    </source>
</evidence>
<sequence>MRKPPWWASKGAALAARGLPAGPIRERYEQEFLAELYAMTRWQAARYVFGVVASAPRLRRVLACDIDRSEQITARPATCRLNLHHDWHMFHTEDGGRYKACLRCHKEHPEWRYYLWRYPGDNIRRSFGA</sequence>
<evidence type="ECO:0000313" key="2">
    <source>
        <dbReference type="Proteomes" id="UP001596072"/>
    </source>
</evidence>
<keyword evidence="2" id="KW-1185">Reference proteome</keyword>
<comment type="caution">
    <text evidence="1">The sequence shown here is derived from an EMBL/GenBank/DDBJ whole genome shotgun (WGS) entry which is preliminary data.</text>
</comment>
<reference evidence="2" key="1">
    <citation type="journal article" date="2019" name="Int. J. Syst. Evol. Microbiol.">
        <title>The Global Catalogue of Microorganisms (GCM) 10K type strain sequencing project: providing services to taxonomists for standard genome sequencing and annotation.</title>
        <authorList>
            <consortium name="The Broad Institute Genomics Platform"/>
            <consortium name="The Broad Institute Genome Sequencing Center for Infectious Disease"/>
            <person name="Wu L."/>
            <person name="Ma J."/>
        </authorList>
    </citation>
    <scope>NUCLEOTIDE SEQUENCE [LARGE SCALE GENOMIC DNA]</scope>
    <source>
        <strain evidence="2">YIM 94188</strain>
    </source>
</reference>
<gene>
    <name evidence="1" type="ORF">ACFPQB_20935</name>
</gene>